<dbReference type="SUPFAM" id="SSF50494">
    <property type="entry name" value="Trypsin-like serine proteases"/>
    <property type="match status" value="1"/>
</dbReference>
<dbReference type="InterPro" id="IPR009003">
    <property type="entry name" value="Peptidase_S1_PA"/>
</dbReference>
<dbReference type="AlphaFoldDB" id="A0A8C0ITQ5"/>
<reference evidence="6" key="1">
    <citation type="submission" date="2025-08" db="UniProtKB">
        <authorList>
            <consortium name="Ensembl"/>
        </authorList>
    </citation>
    <scope>IDENTIFICATION</scope>
</reference>
<organism evidence="6 7">
    <name type="scientific">Chelonoidis abingdonii</name>
    <name type="common">Abingdon island giant tortoise</name>
    <name type="synonym">Testudo abingdonii</name>
    <dbReference type="NCBI Taxonomy" id="106734"/>
    <lineage>
        <taxon>Eukaryota</taxon>
        <taxon>Metazoa</taxon>
        <taxon>Chordata</taxon>
        <taxon>Craniata</taxon>
        <taxon>Vertebrata</taxon>
        <taxon>Euteleostomi</taxon>
        <taxon>Archelosauria</taxon>
        <taxon>Testudinata</taxon>
        <taxon>Testudines</taxon>
        <taxon>Cryptodira</taxon>
        <taxon>Durocryptodira</taxon>
        <taxon>Testudinoidea</taxon>
        <taxon>Testudinidae</taxon>
        <taxon>Chelonoidis</taxon>
    </lineage>
</organism>
<evidence type="ECO:0000256" key="4">
    <source>
        <dbReference type="ARBA" id="ARBA00023157"/>
    </source>
</evidence>
<dbReference type="PANTHER" id="PTHR24252:SF17">
    <property type="entry name" value="SUPPRESSOR OF TUMORIGENICITY 14 PROTEIN HOMOLOG-RELATED"/>
    <property type="match status" value="1"/>
</dbReference>
<evidence type="ECO:0000256" key="1">
    <source>
        <dbReference type="ARBA" id="ARBA00022670"/>
    </source>
</evidence>
<dbReference type="Ensembl" id="ENSCABT00000020460.1">
    <property type="protein sequence ID" value="ENSCABP00000018678.1"/>
    <property type="gene ID" value="ENSCABG00000013801.1"/>
</dbReference>
<keyword evidence="4" id="KW-1015">Disulfide bond</keyword>
<feature type="domain" description="Peptidase S1" evidence="5">
    <location>
        <begin position="40"/>
        <end position="76"/>
    </location>
</feature>
<dbReference type="Gene3D" id="2.40.10.10">
    <property type="entry name" value="Trypsin-like serine proteases"/>
    <property type="match status" value="1"/>
</dbReference>
<name>A0A8C0ITQ5_CHEAB</name>
<keyword evidence="3" id="KW-0720">Serine protease</keyword>
<evidence type="ECO:0000256" key="2">
    <source>
        <dbReference type="ARBA" id="ARBA00022801"/>
    </source>
</evidence>
<keyword evidence="7" id="KW-1185">Reference proteome</keyword>
<dbReference type="GO" id="GO:0006508">
    <property type="term" value="P:proteolysis"/>
    <property type="evidence" value="ECO:0007669"/>
    <property type="project" value="UniProtKB-KW"/>
</dbReference>
<reference evidence="6" key="2">
    <citation type="submission" date="2025-09" db="UniProtKB">
        <authorList>
            <consortium name="Ensembl"/>
        </authorList>
    </citation>
    <scope>IDENTIFICATION</scope>
</reference>
<dbReference type="PANTHER" id="PTHR24252">
    <property type="entry name" value="ACROSIN-RELATED"/>
    <property type="match status" value="1"/>
</dbReference>
<evidence type="ECO:0000313" key="7">
    <source>
        <dbReference type="Proteomes" id="UP000694404"/>
    </source>
</evidence>
<evidence type="ECO:0000259" key="5">
    <source>
        <dbReference type="Pfam" id="PF00089"/>
    </source>
</evidence>
<dbReference type="Proteomes" id="UP000694404">
    <property type="component" value="Unplaced"/>
</dbReference>
<protein>
    <recommendedName>
        <fullName evidence="5">Peptidase S1 domain-containing protein</fullName>
    </recommendedName>
</protein>
<dbReference type="GeneTree" id="ENSGT00940000155418"/>
<dbReference type="InterPro" id="IPR043504">
    <property type="entry name" value="Peptidase_S1_PA_chymotrypsin"/>
</dbReference>
<dbReference type="Pfam" id="PF00089">
    <property type="entry name" value="Trypsin"/>
    <property type="match status" value="1"/>
</dbReference>
<keyword evidence="1" id="KW-0645">Protease</keyword>
<proteinExistence type="predicted"/>
<dbReference type="GO" id="GO:0004252">
    <property type="term" value="F:serine-type endopeptidase activity"/>
    <property type="evidence" value="ECO:0007669"/>
    <property type="project" value="InterPro"/>
</dbReference>
<accession>A0A8C0ITQ5</accession>
<dbReference type="CDD" id="cd00112">
    <property type="entry name" value="LDLa"/>
    <property type="match status" value="1"/>
</dbReference>
<keyword evidence="2" id="KW-0378">Hydrolase</keyword>
<evidence type="ECO:0000313" key="6">
    <source>
        <dbReference type="Ensembl" id="ENSCABP00000018678.1"/>
    </source>
</evidence>
<dbReference type="InterPro" id="IPR001254">
    <property type="entry name" value="Trypsin_dom"/>
</dbReference>
<evidence type="ECO:0000256" key="3">
    <source>
        <dbReference type="ARBA" id="ARBA00022825"/>
    </source>
</evidence>
<dbReference type="InterPro" id="IPR002172">
    <property type="entry name" value="LDrepeatLR_classA_rpt"/>
</dbReference>
<sequence>TDVCLSKTNPECDGTKDCADNSDEESCNCGIRSYSKTTRIVGGQDSEVGEWPWQVSLHVKGQGHVCGALLISDKWLGKNQEPSVILLGAVNTYKASGTLIHPNEDHEWSRHR</sequence>